<dbReference type="SMART" id="SM00185">
    <property type="entry name" value="ARM"/>
    <property type="match status" value="3"/>
</dbReference>
<evidence type="ECO:0000256" key="6">
    <source>
        <dbReference type="ARBA" id="ARBA00022737"/>
    </source>
</evidence>
<comment type="similarity">
    <text evidence="3">Belongs to the importin beta family. Importin beta-1 subfamily.</text>
</comment>
<dbReference type="EMBL" id="JAGTXO010000010">
    <property type="protein sequence ID" value="KAG8465477.1"/>
    <property type="molecule type" value="Genomic_DNA"/>
</dbReference>
<dbReference type="OMA" id="QQYQERW"/>
<dbReference type="FunFam" id="1.25.10.10:FF:000027">
    <property type="entry name" value="Importin subunit beta-1"/>
    <property type="match status" value="1"/>
</dbReference>
<dbReference type="InterPro" id="IPR040122">
    <property type="entry name" value="Importin_beta"/>
</dbReference>
<organism evidence="10 11">
    <name type="scientific">Diacronema lutheri</name>
    <name type="common">Unicellular marine alga</name>
    <name type="synonym">Monochrysis lutheri</name>
    <dbReference type="NCBI Taxonomy" id="2081491"/>
    <lineage>
        <taxon>Eukaryota</taxon>
        <taxon>Haptista</taxon>
        <taxon>Haptophyta</taxon>
        <taxon>Pavlovophyceae</taxon>
        <taxon>Pavlovales</taxon>
        <taxon>Pavlovaceae</taxon>
        <taxon>Diacronema</taxon>
    </lineage>
</organism>
<evidence type="ECO:0000256" key="3">
    <source>
        <dbReference type="ARBA" id="ARBA00010907"/>
    </source>
</evidence>
<reference evidence="10" key="1">
    <citation type="submission" date="2021-05" db="EMBL/GenBank/DDBJ databases">
        <title>The genome of the haptophyte Pavlova lutheri (Diacronema luteri, Pavlovales) - a model for lipid biosynthesis in eukaryotic algae.</title>
        <authorList>
            <person name="Hulatt C.J."/>
            <person name="Posewitz M.C."/>
        </authorList>
    </citation>
    <scope>NUCLEOTIDE SEQUENCE</scope>
    <source>
        <strain evidence="10">NIVA-4/92</strain>
    </source>
</reference>
<dbReference type="Pfam" id="PF25574">
    <property type="entry name" value="TPR_IMB1"/>
    <property type="match status" value="1"/>
</dbReference>
<dbReference type="PROSITE" id="PS50166">
    <property type="entry name" value="IMPORTIN_B_NT"/>
    <property type="match status" value="1"/>
</dbReference>
<keyword evidence="8" id="KW-0539">Nucleus</keyword>
<keyword evidence="5" id="KW-0963">Cytoplasm</keyword>
<dbReference type="InterPro" id="IPR000225">
    <property type="entry name" value="Armadillo"/>
</dbReference>
<dbReference type="GO" id="GO:0031267">
    <property type="term" value="F:small GTPase binding"/>
    <property type="evidence" value="ECO:0007669"/>
    <property type="project" value="InterPro"/>
</dbReference>
<dbReference type="GO" id="GO:0005635">
    <property type="term" value="C:nuclear envelope"/>
    <property type="evidence" value="ECO:0007669"/>
    <property type="project" value="UniProtKB-SubCell"/>
</dbReference>
<evidence type="ECO:0000256" key="4">
    <source>
        <dbReference type="ARBA" id="ARBA00022448"/>
    </source>
</evidence>
<dbReference type="PANTHER" id="PTHR10527">
    <property type="entry name" value="IMPORTIN BETA"/>
    <property type="match status" value="1"/>
</dbReference>
<evidence type="ECO:0000256" key="1">
    <source>
        <dbReference type="ARBA" id="ARBA00004259"/>
    </source>
</evidence>
<dbReference type="SUPFAM" id="SSF48371">
    <property type="entry name" value="ARM repeat"/>
    <property type="match status" value="1"/>
</dbReference>
<dbReference type="InterPro" id="IPR011989">
    <property type="entry name" value="ARM-like"/>
</dbReference>
<feature type="domain" description="Importin N-terminal" evidence="9">
    <location>
        <begin position="21"/>
        <end position="101"/>
    </location>
</feature>
<keyword evidence="6" id="KW-0677">Repeat</keyword>
<dbReference type="InterPro" id="IPR001494">
    <property type="entry name" value="Importin-beta_N"/>
</dbReference>
<dbReference type="GO" id="GO:0006606">
    <property type="term" value="P:protein import into nucleus"/>
    <property type="evidence" value="ECO:0007669"/>
    <property type="project" value="InterPro"/>
</dbReference>
<accession>A0A8J5XJG5</accession>
<sequence>MDITQILANAQSADAATRQHAEAMIEQAKQNNLGGCLVTLSAELANEEKPPEGRRLAGIIVKNCLDSKVASKQDELTQAWLEMDLAMKQQIKVAVTSALASTAVQARQAAAQVVAKVAAIELPRGQWTDLIDALTANVTNSPSDLLKQAALETLGYICEEIEPEVLTVKSNQILTAVVQGMRKEEPNNDVRRAATVALNNALESVKSNFDNATERDYIMQTVCEGCVAESHTVRIAAYECIVKIATLYYHHLSAYMQALFQLTFEEIKTGRDEVAQQAVEFWSTVSDEEIQLQEEEEEARDTGESPDALSHHFVKGAMPYLVPLLLHTLTKQEEDQEEDAWNVAMAAGTCLALVAMAVKDSVVQHVMEFVQTNIQSTEWRFREASLLAFGSVLEGPSKAVLEPLVTQAVPVIVTLMRDTSVQVRDTAAWTIGRVCDLHAGTLSTIAPGMHTTYTHELLKPGGVLLEALRDEPRVACNVCWAIHNLAESLEVAEGAQSSQLSPYFLEMVRSLIQTTERADSAENNLRSSSFEALNTVLSQSATDTMANLREIVPYLCDKLERTFSMQIVSADDREEQNELQGLLCGTLQVVVQKLGSEVVAFADRLMQLFLEVFNSKNATVHEEALMAVGAVANGVARQFEKYMPHFRPFLILGLQNHEQHQVCSVAVGVIGDLCRALEASIFPYCDELVTLLMQNLQNPNLNRNVKPPMLSIFGDIALAISGNFEKYLAASMHMLAAAAQTKVDTGNYDMLDYLNQLQEGVLEAYTGILQGLREDSRGDLFLPFVEPVFHFLHAISITTERDDAVLRTAVGVVGDIAHTLGPKVAHMLQQESIKALVREARKSDNPATKQVATWAQTTVKAACGPGA</sequence>
<proteinExistence type="inferred from homology"/>
<evidence type="ECO:0000313" key="11">
    <source>
        <dbReference type="Proteomes" id="UP000751190"/>
    </source>
</evidence>
<evidence type="ECO:0000256" key="5">
    <source>
        <dbReference type="ARBA" id="ARBA00022490"/>
    </source>
</evidence>
<dbReference type="Gene3D" id="1.25.10.10">
    <property type="entry name" value="Leucine-rich Repeat Variant"/>
    <property type="match status" value="1"/>
</dbReference>
<dbReference type="SMART" id="SM00913">
    <property type="entry name" value="IBN_N"/>
    <property type="match status" value="1"/>
</dbReference>
<protein>
    <recommendedName>
        <fullName evidence="9">Importin N-terminal domain-containing protein</fullName>
    </recommendedName>
</protein>
<dbReference type="InterPro" id="IPR016024">
    <property type="entry name" value="ARM-type_fold"/>
</dbReference>
<dbReference type="Proteomes" id="UP000751190">
    <property type="component" value="Unassembled WGS sequence"/>
</dbReference>
<dbReference type="InterPro" id="IPR057546">
    <property type="entry name" value="HEAT_GCN1"/>
</dbReference>
<dbReference type="OrthoDB" id="10263328at2759"/>
<keyword evidence="11" id="KW-1185">Reference proteome</keyword>
<name>A0A8J5XJG5_DIALT</name>
<dbReference type="GO" id="GO:0005737">
    <property type="term" value="C:cytoplasm"/>
    <property type="evidence" value="ECO:0007669"/>
    <property type="project" value="UniProtKB-SubCell"/>
</dbReference>
<evidence type="ECO:0000313" key="10">
    <source>
        <dbReference type="EMBL" id="KAG8465477.1"/>
    </source>
</evidence>
<dbReference type="AlphaFoldDB" id="A0A8J5XJG5"/>
<keyword evidence="7" id="KW-0653">Protein transport</keyword>
<comment type="caution">
    <text evidence="10">The sequence shown here is derived from an EMBL/GenBank/DDBJ whole genome shotgun (WGS) entry which is preliminary data.</text>
</comment>
<evidence type="ECO:0000256" key="8">
    <source>
        <dbReference type="ARBA" id="ARBA00023242"/>
    </source>
</evidence>
<comment type="subcellular location">
    <subcellularLocation>
        <location evidence="2">Cytoplasm</location>
    </subcellularLocation>
    <subcellularLocation>
        <location evidence="1">Nucleus envelope</location>
    </subcellularLocation>
</comment>
<dbReference type="Pfam" id="PF23271">
    <property type="entry name" value="HEAT_GCN1"/>
    <property type="match status" value="1"/>
</dbReference>
<evidence type="ECO:0000256" key="7">
    <source>
        <dbReference type="ARBA" id="ARBA00022927"/>
    </source>
</evidence>
<gene>
    <name evidence="10" type="ORF">KFE25_002784</name>
</gene>
<dbReference type="Pfam" id="PF13513">
    <property type="entry name" value="HEAT_EZ"/>
    <property type="match status" value="1"/>
</dbReference>
<dbReference type="InterPro" id="IPR058584">
    <property type="entry name" value="IMB1_TNPO1-like_TPR"/>
</dbReference>
<keyword evidence="4" id="KW-0813">Transport</keyword>
<evidence type="ECO:0000259" key="9">
    <source>
        <dbReference type="PROSITE" id="PS50166"/>
    </source>
</evidence>
<evidence type="ECO:0000256" key="2">
    <source>
        <dbReference type="ARBA" id="ARBA00004496"/>
    </source>
</evidence>